<evidence type="ECO:0000256" key="1">
    <source>
        <dbReference type="SAM" id="MobiDB-lite"/>
    </source>
</evidence>
<dbReference type="Proteomes" id="UP000237271">
    <property type="component" value="Unassembled WGS sequence"/>
</dbReference>
<gene>
    <name evidence="2" type="ORF">PHPALM_10565</name>
</gene>
<evidence type="ECO:0000313" key="2">
    <source>
        <dbReference type="EMBL" id="POM72684.1"/>
    </source>
</evidence>
<sequence>MHLGFNAFDFSASPEAFCDDPEEALEIKSPTIDAKQQDEEQPEPSVEIEPASADEDERKQHMDNVAKQVNAMGFNSVSIIRQSGGPIRQLPTLYHNLRWEIPVHYAIYDDQRRALYYRPQHYA</sequence>
<reference evidence="2 3" key="1">
    <citation type="journal article" date="2017" name="Genome Biol. Evol.">
        <title>Phytophthora megakarya and P. palmivora, closely related causal agents of cacao black pod rot, underwent increases in genome sizes and gene numbers by different mechanisms.</title>
        <authorList>
            <person name="Ali S.S."/>
            <person name="Shao J."/>
            <person name="Lary D.J."/>
            <person name="Kronmiller B."/>
            <person name="Shen D."/>
            <person name="Strem M.D."/>
            <person name="Amoako-Attah I."/>
            <person name="Akrofi A.Y."/>
            <person name="Begoude B.A."/>
            <person name="Ten Hoopen G.M."/>
            <person name="Coulibaly K."/>
            <person name="Kebe B.I."/>
            <person name="Melnick R.L."/>
            <person name="Guiltinan M.J."/>
            <person name="Tyler B.M."/>
            <person name="Meinhardt L.W."/>
            <person name="Bailey B.A."/>
        </authorList>
    </citation>
    <scope>NUCLEOTIDE SEQUENCE [LARGE SCALE GENOMIC DNA]</scope>
    <source>
        <strain evidence="3">sbr112.9</strain>
    </source>
</reference>
<organism evidence="2 3">
    <name type="scientific">Phytophthora palmivora</name>
    <dbReference type="NCBI Taxonomy" id="4796"/>
    <lineage>
        <taxon>Eukaryota</taxon>
        <taxon>Sar</taxon>
        <taxon>Stramenopiles</taxon>
        <taxon>Oomycota</taxon>
        <taxon>Peronosporomycetes</taxon>
        <taxon>Peronosporales</taxon>
        <taxon>Peronosporaceae</taxon>
        <taxon>Phytophthora</taxon>
    </lineage>
</organism>
<name>A0A2P4Y4D6_9STRA</name>
<feature type="region of interest" description="Disordered" evidence="1">
    <location>
        <begin position="28"/>
        <end position="60"/>
    </location>
</feature>
<protein>
    <submittedName>
        <fullName evidence="2">Uncharacterized protein</fullName>
    </submittedName>
</protein>
<dbReference type="AlphaFoldDB" id="A0A2P4Y4D6"/>
<evidence type="ECO:0000313" key="3">
    <source>
        <dbReference type="Proteomes" id="UP000237271"/>
    </source>
</evidence>
<keyword evidence="3" id="KW-1185">Reference proteome</keyword>
<dbReference type="OrthoDB" id="91946at2759"/>
<dbReference type="EMBL" id="NCKW01005565">
    <property type="protein sequence ID" value="POM72684.1"/>
    <property type="molecule type" value="Genomic_DNA"/>
</dbReference>
<accession>A0A2P4Y4D6</accession>
<proteinExistence type="predicted"/>
<comment type="caution">
    <text evidence="2">The sequence shown here is derived from an EMBL/GenBank/DDBJ whole genome shotgun (WGS) entry which is preliminary data.</text>
</comment>